<sequence>MAEVTKLVDVVFSGLSALSIEGVNDAGDMIVVRASTRDDAVACPSCGTLTGRVLAVHERIPADVPVDGRRVLVRLRVRRMRCPVAECPRQTFREQVPGLVERYQRRTVRLGEQVPWVVRELAGRASARLLPAIGISVGRDTAVRVLLGIPLPDRGVPRVLGIDDFALRRGHDYATVVIDADTGTRVDVLPGRGAQVVAGWLRAHPGVEIVCRDGSTAYAQAVRDALPHAIQVADRWHLWHGLCDAAGREVAAHSACWASATGLREGKLADTTLQRWQQIHALLDAGVGLLDCSRRLGLAMNTVKRYARAATPQRIQRVPKYRASMIDPYRDHLRARREQQPAVGATALLGEIRALGYTGSHNLLVRYLNQGRHLDEHQHLSTRRAARLILTRPENLNNQQHQRLAALTAACPEMTALADLVRSFAAALTPDKDNPARLAAWATAAREADLPQVHSFARGIELDIDAVTAAITLPHHNGRTEGVNTKTKLLKRQMYGRAGFALLRHRILLG</sequence>
<accession>A0ABR7LG74</accession>
<dbReference type="InterPro" id="IPR029261">
    <property type="entry name" value="Transposase_Znf"/>
</dbReference>
<dbReference type="InterPro" id="IPR047951">
    <property type="entry name" value="Transpos_ISL3"/>
</dbReference>
<evidence type="ECO:0000313" key="3">
    <source>
        <dbReference type="Proteomes" id="UP000734823"/>
    </source>
</evidence>
<feature type="domain" description="HTH IS21-type" evidence="1">
    <location>
        <begin position="274"/>
        <end position="337"/>
    </location>
</feature>
<reference evidence="2 3" key="1">
    <citation type="submission" date="2020-06" db="EMBL/GenBank/DDBJ databases">
        <title>Actinokineospora xiongansis sp. nov., isolated from soil of Baiyangdian.</title>
        <authorList>
            <person name="Zhang X."/>
        </authorList>
    </citation>
    <scope>NUCLEOTIDE SEQUENCE [LARGE SCALE GENOMIC DNA]</scope>
    <source>
        <strain evidence="2 3">HBU206404</strain>
    </source>
</reference>
<dbReference type="NCBIfam" id="NF033550">
    <property type="entry name" value="transpos_ISL3"/>
    <property type="match status" value="1"/>
</dbReference>
<dbReference type="PANTHER" id="PTHR33498">
    <property type="entry name" value="TRANSPOSASE FOR INSERTION SEQUENCE ELEMENT IS1557"/>
    <property type="match status" value="1"/>
</dbReference>
<protein>
    <submittedName>
        <fullName evidence="2">ISL3 family transposase</fullName>
    </submittedName>
</protein>
<organism evidence="2 3">
    <name type="scientific">Actinokineospora xionganensis</name>
    <dbReference type="NCBI Taxonomy" id="2684470"/>
    <lineage>
        <taxon>Bacteria</taxon>
        <taxon>Bacillati</taxon>
        <taxon>Actinomycetota</taxon>
        <taxon>Actinomycetes</taxon>
        <taxon>Pseudonocardiales</taxon>
        <taxon>Pseudonocardiaceae</taxon>
        <taxon>Actinokineospora</taxon>
    </lineage>
</organism>
<dbReference type="InterPro" id="IPR017894">
    <property type="entry name" value="HTH_IS21_transposase_type"/>
</dbReference>
<dbReference type="Pfam" id="PF14690">
    <property type="entry name" value="Zn_ribbon_ISL3"/>
    <property type="match status" value="1"/>
</dbReference>
<evidence type="ECO:0000259" key="1">
    <source>
        <dbReference type="PROSITE" id="PS50531"/>
    </source>
</evidence>
<dbReference type="PANTHER" id="PTHR33498:SF1">
    <property type="entry name" value="TRANSPOSASE FOR INSERTION SEQUENCE ELEMENT IS1557"/>
    <property type="match status" value="1"/>
</dbReference>
<comment type="caution">
    <text evidence="2">The sequence shown here is derived from an EMBL/GenBank/DDBJ whole genome shotgun (WGS) entry which is preliminary data.</text>
</comment>
<gene>
    <name evidence="2" type="ORF">GPZ80_29395</name>
</gene>
<dbReference type="InterPro" id="IPR002560">
    <property type="entry name" value="Transposase_DDE"/>
</dbReference>
<name>A0ABR7LG74_9PSEU</name>
<keyword evidence="3" id="KW-1185">Reference proteome</keyword>
<dbReference type="Proteomes" id="UP000734823">
    <property type="component" value="Unassembled WGS sequence"/>
</dbReference>
<evidence type="ECO:0000313" key="2">
    <source>
        <dbReference type="EMBL" id="MBC6451282.1"/>
    </source>
</evidence>
<dbReference type="PROSITE" id="PS50531">
    <property type="entry name" value="HTH_IS21"/>
    <property type="match status" value="1"/>
</dbReference>
<proteinExistence type="predicted"/>
<dbReference type="EMBL" id="JABVED010000027">
    <property type="protein sequence ID" value="MBC6451282.1"/>
    <property type="molecule type" value="Genomic_DNA"/>
</dbReference>
<dbReference type="Pfam" id="PF01610">
    <property type="entry name" value="DDE_Tnp_ISL3"/>
    <property type="match status" value="2"/>
</dbReference>